<name>A0A433Q7V5_9FUNG</name>
<keyword evidence="3" id="KW-0808">Transferase</keyword>
<gene>
    <name evidence="3" type="ORF">BC938DRAFT_471577</name>
</gene>
<evidence type="ECO:0000256" key="1">
    <source>
        <dbReference type="SAM" id="MobiDB-lite"/>
    </source>
</evidence>
<dbReference type="SUPFAM" id="SSF53335">
    <property type="entry name" value="S-adenosyl-L-methionine-dependent methyltransferases"/>
    <property type="match status" value="1"/>
</dbReference>
<accession>A0A433Q7V5</accession>
<evidence type="ECO:0000313" key="3">
    <source>
        <dbReference type="EMBL" id="RUS25841.1"/>
    </source>
</evidence>
<dbReference type="InterPro" id="IPR041698">
    <property type="entry name" value="Methyltransf_25"/>
</dbReference>
<feature type="domain" description="Methyltransferase" evidence="2">
    <location>
        <begin position="172"/>
        <end position="265"/>
    </location>
</feature>
<reference evidence="3 4" key="1">
    <citation type="journal article" date="2018" name="New Phytol.">
        <title>Phylogenomics of Endogonaceae and evolution of mycorrhizas within Mucoromycota.</title>
        <authorList>
            <person name="Chang Y."/>
            <person name="Desiro A."/>
            <person name="Na H."/>
            <person name="Sandor L."/>
            <person name="Lipzen A."/>
            <person name="Clum A."/>
            <person name="Barry K."/>
            <person name="Grigoriev I.V."/>
            <person name="Martin F.M."/>
            <person name="Stajich J.E."/>
            <person name="Smith M.E."/>
            <person name="Bonito G."/>
            <person name="Spatafora J.W."/>
        </authorList>
    </citation>
    <scope>NUCLEOTIDE SEQUENCE [LARGE SCALE GENOMIC DNA]</scope>
    <source>
        <strain evidence="3 4">AD002</strain>
    </source>
</reference>
<dbReference type="EMBL" id="RBNJ01011895">
    <property type="protein sequence ID" value="RUS25841.1"/>
    <property type="molecule type" value="Genomic_DNA"/>
</dbReference>
<protein>
    <submittedName>
        <fullName evidence="3">S-adenosyl-L-methionine-dependent methyltransferase</fullName>
    </submittedName>
</protein>
<comment type="caution">
    <text evidence="3">The sequence shown here is derived from an EMBL/GenBank/DDBJ whole genome shotgun (WGS) entry which is preliminary data.</text>
</comment>
<dbReference type="Gene3D" id="3.40.50.150">
    <property type="entry name" value="Vaccinia Virus protein VP39"/>
    <property type="match status" value="1"/>
</dbReference>
<evidence type="ECO:0000313" key="4">
    <source>
        <dbReference type="Proteomes" id="UP000274822"/>
    </source>
</evidence>
<organism evidence="3 4">
    <name type="scientific">Jimgerdemannia flammicorona</name>
    <dbReference type="NCBI Taxonomy" id="994334"/>
    <lineage>
        <taxon>Eukaryota</taxon>
        <taxon>Fungi</taxon>
        <taxon>Fungi incertae sedis</taxon>
        <taxon>Mucoromycota</taxon>
        <taxon>Mucoromycotina</taxon>
        <taxon>Endogonomycetes</taxon>
        <taxon>Endogonales</taxon>
        <taxon>Endogonaceae</taxon>
        <taxon>Jimgerdemannia</taxon>
    </lineage>
</organism>
<keyword evidence="4" id="KW-1185">Reference proteome</keyword>
<dbReference type="InterPro" id="IPR029063">
    <property type="entry name" value="SAM-dependent_MTases_sf"/>
</dbReference>
<dbReference type="Pfam" id="PF13649">
    <property type="entry name" value="Methyltransf_25"/>
    <property type="match status" value="1"/>
</dbReference>
<dbReference type="GO" id="GO:0008168">
    <property type="term" value="F:methyltransferase activity"/>
    <property type="evidence" value="ECO:0007669"/>
    <property type="project" value="UniProtKB-KW"/>
</dbReference>
<sequence>MGHFLSTLCHPSLFRPSENEAAPSDDDSTMVGQVSGRTSGGSGQPGMLVVPVAGPRVSMSSRRESAPRLSGSLRFRDAPVPSRKGKDKAEGGEGAVAGLGVGEERLDGRYVWAGERRFLRDQREGAKGANFLVPMDEMEGEGWVKRHELLRYSLARNYNAPVADILTKGGRVLEIGCGTGAWTLDMANTFSNSRFTGLSSADLFPKWNAAAPNCRFQTLDATRTALPFSDGEFDLVFQRNMALEYTVTQWLVVLTEIARVLKPGGYVEFVECDIKIKGAGEVSERWFEICKTICASRRIDPRVFRRLPTFLTDTGLAITKEETFNLPVGQWGGYIGESWAKDLETRARGLRAAFVREGGVTEAEFDGLVDAVADGYRRLQSGLNVHVMVARKPEAQQKATREVSVGGFRSVI</sequence>
<dbReference type="CDD" id="cd02440">
    <property type="entry name" value="AdoMet_MTases"/>
    <property type="match status" value="1"/>
</dbReference>
<evidence type="ECO:0000259" key="2">
    <source>
        <dbReference type="Pfam" id="PF13649"/>
    </source>
</evidence>
<proteinExistence type="predicted"/>
<dbReference type="AlphaFoldDB" id="A0A433Q7V5"/>
<dbReference type="GO" id="GO:0032259">
    <property type="term" value="P:methylation"/>
    <property type="evidence" value="ECO:0007669"/>
    <property type="project" value="UniProtKB-KW"/>
</dbReference>
<keyword evidence="3" id="KW-0489">Methyltransferase</keyword>
<dbReference type="PANTHER" id="PTHR43591">
    <property type="entry name" value="METHYLTRANSFERASE"/>
    <property type="match status" value="1"/>
</dbReference>
<feature type="region of interest" description="Disordered" evidence="1">
    <location>
        <begin position="14"/>
        <end position="95"/>
    </location>
</feature>
<dbReference type="Proteomes" id="UP000274822">
    <property type="component" value="Unassembled WGS sequence"/>
</dbReference>